<evidence type="ECO:0000256" key="7">
    <source>
        <dbReference type="ARBA" id="ARBA00022676"/>
    </source>
</evidence>
<evidence type="ECO:0000256" key="17">
    <source>
        <dbReference type="ARBA" id="ARBA00044717"/>
    </source>
</evidence>
<evidence type="ECO:0000256" key="2">
    <source>
        <dbReference type="ARBA" id="ARBA00004477"/>
    </source>
</evidence>
<keyword evidence="14" id="KW-0472">Membrane</keyword>
<evidence type="ECO:0000256" key="13">
    <source>
        <dbReference type="ARBA" id="ARBA00022989"/>
    </source>
</evidence>
<keyword evidence="12" id="KW-0460">Magnesium</keyword>
<dbReference type="GO" id="GO:0005789">
    <property type="term" value="C:endoplasmic reticulum membrane"/>
    <property type="evidence" value="ECO:0007669"/>
    <property type="project" value="UniProtKB-SubCell"/>
</dbReference>
<dbReference type="PANTHER" id="PTHR10571">
    <property type="entry name" value="UDP-N-ACETYLGLUCOSAMINE--DOLICHYL-PHOSPHATE N-ACETYLGLUCOSAMINEPHOSPHOTRANSFERASE"/>
    <property type="match status" value="1"/>
</dbReference>
<comment type="subcellular location">
    <subcellularLocation>
        <location evidence="2">Endoplasmic reticulum membrane</location>
        <topology evidence="2">Multi-pass membrane protein</topology>
    </subcellularLocation>
</comment>
<evidence type="ECO:0000256" key="18">
    <source>
        <dbReference type="ARBA" id="ARBA00045078"/>
    </source>
</evidence>
<evidence type="ECO:0000256" key="5">
    <source>
        <dbReference type="ARBA" id="ARBA00013225"/>
    </source>
</evidence>
<evidence type="ECO:0000313" key="19">
    <source>
        <dbReference type="EMBL" id="CAD5325086.1"/>
    </source>
</evidence>
<dbReference type="UniPathway" id="UPA00378"/>
<dbReference type="AlphaFoldDB" id="A0A7G2ERW6"/>
<evidence type="ECO:0000256" key="3">
    <source>
        <dbReference type="ARBA" id="ARBA00004922"/>
    </source>
</evidence>
<dbReference type="Proteomes" id="UP000516314">
    <property type="component" value="Chromosome 3"/>
</dbReference>
<dbReference type="InterPro" id="IPR000715">
    <property type="entry name" value="Glycosyl_transferase_4"/>
</dbReference>
<comment type="pathway">
    <text evidence="3">Protein modification; protein glycosylation.</text>
</comment>
<dbReference type="GO" id="GO:0016757">
    <property type="term" value="F:glycosyltransferase activity"/>
    <property type="evidence" value="ECO:0007669"/>
    <property type="project" value="UniProtKB-KW"/>
</dbReference>
<keyword evidence="9" id="KW-0812">Transmembrane</keyword>
<keyword evidence="10" id="KW-0479">Metal-binding</keyword>
<proteinExistence type="inferred from homology"/>
<organism evidence="19 20">
    <name type="scientific">Arabidopsis thaliana</name>
    <name type="common">Mouse-ear cress</name>
    <dbReference type="NCBI Taxonomy" id="3702"/>
    <lineage>
        <taxon>Eukaryota</taxon>
        <taxon>Viridiplantae</taxon>
        <taxon>Streptophyta</taxon>
        <taxon>Embryophyta</taxon>
        <taxon>Tracheophyta</taxon>
        <taxon>Spermatophyta</taxon>
        <taxon>Magnoliopsida</taxon>
        <taxon>eudicotyledons</taxon>
        <taxon>Gunneridae</taxon>
        <taxon>Pentapetalae</taxon>
        <taxon>rosids</taxon>
        <taxon>malvids</taxon>
        <taxon>Brassicales</taxon>
        <taxon>Brassicaceae</taxon>
        <taxon>Camelineae</taxon>
        <taxon>Arabidopsis</taxon>
    </lineage>
</organism>
<dbReference type="GO" id="GO:0003975">
    <property type="term" value="F:UDP-N-acetylglucosamine-dolichyl-phosphate N-acetylglucosaminephosphotransferase activity"/>
    <property type="evidence" value="ECO:0007669"/>
    <property type="project" value="UniProtKB-EC"/>
</dbReference>
<evidence type="ECO:0000256" key="4">
    <source>
        <dbReference type="ARBA" id="ARBA00009317"/>
    </source>
</evidence>
<reference evidence="19 20" key="1">
    <citation type="submission" date="2020-09" db="EMBL/GenBank/DDBJ databases">
        <authorList>
            <person name="Ashkenazy H."/>
        </authorList>
    </citation>
    <scope>NUCLEOTIDE SEQUENCE [LARGE SCALE GENOMIC DNA]</scope>
    <source>
        <strain evidence="20">cv. Cdm-0</strain>
    </source>
</reference>
<keyword evidence="11" id="KW-0256">Endoplasmic reticulum</keyword>
<dbReference type="EMBL" id="LR881468">
    <property type="protein sequence ID" value="CAD5325086.1"/>
    <property type="molecule type" value="Genomic_DNA"/>
</dbReference>
<keyword evidence="13" id="KW-1133">Transmembrane helix</keyword>
<evidence type="ECO:0000256" key="1">
    <source>
        <dbReference type="ARBA" id="ARBA00001946"/>
    </source>
</evidence>
<evidence type="ECO:0000313" key="20">
    <source>
        <dbReference type="Proteomes" id="UP000516314"/>
    </source>
</evidence>
<evidence type="ECO:0000256" key="16">
    <source>
        <dbReference type="ARBA" id="ARBA00033238"/>
    </source>
</evidence>
<dbReference type="GO" id="GO:0006488">
    <property type="term" value="P:dolichol-linked oligosaccharide biosynthetic process"/>
    <property type="evidence" value="ECO:0007669"/>
    <property type="project" value="InterPro"/>
</dbReference>
<accession>A0A7G2ERW6</accession>
<dbReference type="Pfam" id="PF00953">
    <property type="entry name" value="Glycos_transf_4"/>
    <property type="match status" value="1"/>
</dbReference>
<dbReference type="PANTHER" id="PTHR10571:SF0">
    <property type="entry name" value="UDP-N-ACETYLGLUCOSAMINE--DOLICHYL-PHOSPHATE N-ACETYLGLUCOSAMINEPHOSPHOTRANSFERASE"/>
    <property type="match status" value="1"/>
</dbReference>
<dbReference type="InterPro" id="IPR033895">
    <property type="entry name" value="GPT"/>
</dbReference>
<evidence type="ECO:0000256" key="14">
    <source>
        <dbReference type="ARBA" id="ARBA00023136"/>
    </source>
</evidence>
<comment type="function">
    <text evidence="17">UDP-N-acetylglucosamine--dolichyl-phosphate N-acetylglucosaminephosphotransferase that operates in the biosynthetic pathway of dolichol-linked oligosaccharides, the glycan precursors employed in protein asparagine (N)-glycosylation. The assembly of dolichol-linked oligosaccharides begins on the cytosolic side of the endoplasmic reticulum membrane and finishes in its lumen. The sequential addition of sugars to dolichol pyrophosphate produces dolichol-linked oligosaccharides containing fourteen sugars, including two GlcNAcs, nine mannoses and three glucoses. Once assembled, the oligosaccharide is transferred from the lipid to nascent proteins by oligosaccharyltransferases. Catalyzes the initial step of dolichol-linked oligosaccharide biosynthesis, transfering GlcNAc-1-P from cytosolic UDP-GlcNAc onto the carrier lipid dolichyl phosphate (P-dolichol), yielding GlcNAc-P-P-dolichol embedded in the cytoplasmic leaflet of the endoplasmic reticulum membrane.</text>
</comment>
<keyword evidence="7" id="KW-0328">Glycosyltransferase</keyword>
<evidence type="ECO:0000256" key="15">
    <source>
        <dbReference type="ARBA" id="ARBA00029567"/>
    </source>
</evidence>
<comment type="similarity">
    <text evidence="4">Belongs to the glycosyltransferase 4 family.</text>
</comment>
<keyword evidence="8" id="KW-0808">Transferase</keyword>
<gene>
    <name evidence="19" type="ORF">AT9943_LOCUS12944</name>
</gene>
<evidence type="ECO:0000256" key="8">
    <source>
        <dbReference type="ARBA" id="ARBA00022679"/>
    </source>
</evidence>
<name>A0A7G2ERW6_ARATH</name>
<comment type="catalytic activity">
    <reaction evidence="18">
        <text>a di-trans,poly-cis-dolichyl phosphate + UDP-N-acetyl-alpha-D-glucosamine = an N-acetyl-alpha-D-glucosaminyl-diphospho-di-trans,poly-cis-dolichol + UMP</text>
        <dbReference type="Rhea" id="RHEA:13289"/>
        <dbReference type="Rhea" id="RHEA-COMP:19498"/>
        <dbReference type="Rhea" id="RHEA-COMP:19507"/>
        <dbReference type="ChEBI" id="CHEBI:57683"/>
        <dbReference type="ChEBI" id="CHEBI:57705"/>
        <dbReference type="ChEBI" id="CHEBI:57865"/>
        <dbReference type="ChEBI" id="CHEBI:58427"/>
        <dbReference type="EC" id="2.7.8.15"/>
    </reaction>
    <physiologicalReaction direction="left-to-right" evidence="18">
        <dbReference type="Rhea" id="RHEA:13290"/>
    </physiologicalReaction>
</comment>
<evidence type="ECO:0000256" key="12">
    <source>
        <dbReference type="ARBA" id="ARBA00022842"/>
    </source>
</evidence>
<dbReference type="GO" id="GO:0046872">
    <property type="term" value="F:metal ion binding"/>
    <property type="evidence" value="ECO:0007669"/>
    <property type="project" value="UniProtKB-KW"/>
</dbReference>
<evidence type="ECO:0000256" key="6">
    <source>
        <dbReference type="ARBA" id="ARBA00017659"/>
    </source>
</evidence>
<evidence type="ECO:0000256" key="9">
    <source>
        <dbReference type="ARBA" id="ARBA00022692"/>
    </source>
</evidence>
<protein>
    <recommendedName>
        <fullName evidence="6">UDP-N-acetylglucosamine--dolichyl-phosphate N-acetylglucosaminephosphotransferase</fullName>
        <ecNumber evidence="5">2.7.8.15</ecNumber>
    </recommendedName>
    <alternativeName>
        <fullName evidence="15">GlcNAc-1-P transferase</fullName>
    </alternativeName>
    <alternativeName>
        <fullName evidence="16">N-acetylglucosamine-1-phosphate transferase</fullName>
    </alternativeName>
</protein>
<evidence type="ECO:0000256" key="10">
    <source>
        <dbReference type="ARBA" id="ARBA00022723"/>
    </source>
</evidence>
<sequence>MQIGASVDPEYHHARTFSIFLNQPLMATSLAMLAYNWCPSSVFVGDTYTVFAGTTVAVVGILGHFRVRKRPCAFYPEKASDDGLICNLCEHRFDSGEDRPAKRANFAAVSRSLTELQLQDSPVSILQYTSLGRRSGSDIISSALPRTAVQFREKMARRIRDMIRKPRFDSGLRLSGGDELAAGVHV</sequence>
<dbReference type="EC" id="2.7.8.15" evidence="5"/>
<evidence type="ECO:0000256" key="11">
    <source>
        <dbReference type="ARBA" id="ARBA00022824"/>
    </source>
</evidence>
<comment type="cofactor">
    <cofactor evidence="1">
        <name>Mg(2+)</name>
        <dbReference type="ChEBI" id="CHEBI:18420"/>
    </cofactor>
</comment>